<comment type="caution">
    <text evidence="1">The sequence shown here is derived from an EMBL/GenBank/DDBJ whole genome shotgun (WGS) entry which is preliminary data.</text>
</comment>
<organism evidence="1 2">
    <name type="scientific">Actinoplanes subglobosus</name>
    <dbReference type="NCBI Taxonomy" id="1547892"/>
    <lineage>
        <taxon>Bacteria</taxon>
        <taxon>Bacillati</taxon>
        <taxon>Actinomycetota</taxon>
        <taxon>Actinomycetes</taxon>
        <taxon>Micromonosporales</taxon>
        <taxon>Micromonosporaceae</taxon>
        <taxon>Actinoplanes</taxon>
    </lineage>
</organism>
<dbReference type="SUPFAM" id="SSF63829">
    <property type="entry name" value="Calcium-dependent phosphotriesterase"/>
    <property type="match status" value="1"/>
</dbReference>
<evidence type="ECO:0000313" key="2">
    <source>
        <dbReference type="Proteomes" id="UP001595867"/>
    </source>
</evidence>
<sequence>MRETATAIGTGRAVDLALREAGGGRMAGVRIAYEFGRQVHLVQFVRGTWLCTASVDAATGEVTGILDDGLRVPETPPPAHPGRAVTARITCRTVRDITMDFDDRATAWVATDAGVGVVRLRRDIGWTLTVQDHHTPGFGEVRHLAAVPGGVVAATAGGRVFRIDTVGRLCWSMPLPGTASGLAVDGPGERVLVATGAGAVELDARTGRFRDILGTTARVVAYHSRGERVVATHRGSVSVTGTDGVVAWVWEQGERPERMWARDGRVYLAGEGGLKEIVPGEGVVARWSSPGTAAAGHAVIAGAGVFTCSDGTMDRHDYATAAYHGPVRGLPSCPDAAAEIEGEHRPWLLTGHRDGLLTARPL</sequence>
<protein>
    <submittedName>
        <fullName evidence="1">YncE family protein</fullName>
    </submittedName>
</protein>
<reference evidence="2" key="1">
    <citation type="journal article" date="2019" name="Int. J. Syst. Evol. Microbiol.">
        <title>The Global Catalogue of Microorganisms (GCM) 10K type strain sequencing project: providing services to taxonomists for standard genome sequencing and annotation.</title>
        <authorList>
            <consortium name="The Broad Institute Genomics Platform"/>
            <consortium name="The Broad Institute Genome Sequencing Center for Infectious Disease"/>
            <person name="Wu L."/>
            <person name="Ma J."/>
        </authorList>
    </citation>
    <scope>NUCLEOTIDE SEQUENCE [LARGE SCALE GENOMIC DNA]</scope>
    <source>
        <strain evidence="2">TBRC 5832</strain>
    </source>
</reference>
<proteinExistence type="predicted"/>
<evidence type="ECO:0000313" key="1">
    <source>
        <dbReference type="EMBL" id="MFC4070572.1"/>
    </source>
</evidence>
<name>A0ABV8J6C0_9ACTN</name>
<dbReference type="EMBL" id="JBHSBL010000024">
    <property type="protein sequence ID" value="MFC4070572.1"/>
    <property type="molecule type" value="Genomic_DNA"/>
</dbReference>
<keyword evidence="2" id="KW-1185">Reference proteome</keyword>
<dbReference type="Proteomes" id="UP001595867">
    <property type="component" value="Unassembled WGS sequence"/>
</dbReference>
<gene>
    <name evidence="1" type="ORF">ACFO0C_37045</name>
</gene>
<dbReference type="RefSeq" id="WP_378071444.1">
    <property type="nucleotide sequence ID" value="NZ_JBHSBL010000024.1"/>
</dbReference>
<accession>A0ABV8J6C0</accession>